<dbReference type="PANTHER" id="PTHR11439:SF509">
    <property type="entry name" value="RNA-DIRECTED DNA POLYMERASE"/>
    <property type="match status" value="1"/>
</dbReference>
<dbReference type="Pfam" id="PF07727">
    <property type="entry name" value="RVT_2"/>
    <property type="match status" value="1"/>
</dbReference>
<dbReference type="Proteomes" id="UP001151760">
    <property type="component" value="Unassembled WGS sequence"/>
</dbReference>
<organism evidence="2 3">
    <name type="scientific">Tanacetum coccineum</name>
    <dbReference type="NCBI Taxonomy" id="301880"/>
    <lineage>
        <taxon>Eukaryota</taxon>
        <taxon>Viridiplantae</taxon>
        <taxon>Streptophyta</taxon>
        <taxon>Embryophyta</taxon>
        <taxon>Tracheophyta</taxon>
        <taxon>Spermatophyta</taxon>
        <taxon>Magnoliopsida</taxon>
        <taxon>eudicotyledons</taxon>
        <taxon>Gunneridae</taxon>
        <taxon>Pentapetalae</taxon>
        <taxon>asterids</taxon>
        <taxon>campanulids</taxon>
        <taxon>Asterales</taxon>
        <taxon>Asteraceae</taxon>
        <taxon>Asteroideae</taxon>
        <taxon>Anthemideae</taxon>
        <taxon>Anthemidinae</taxon>
        <taxon>Tanacetum</taxon>
    </lineage>
</organism>
<reference evidence="2" key="1">
    <citation type="journal article" date="2022" name="Int. J. Mol. Sci.">
        <title>Draft Genome of Tanacetum Coccineum: Genomic Comparison of Closely Related Tanacetum-Family Plants.</title>
        <authorList>
            <person name="Yamashiro T."/>
            <person name="Shiraishi A."/>
            <person name="Nakayama K."/>
            <person name="Satake H."/>
        </authorList>
    </citation>
    <scope>NUCLEOTIDE SEQUENCE</scope>
</reference>
<dbReference type="PANTHER" id="PTHR11439">
    <property type="entry name" value="GAG-POL-RELATED RETROTRANSPOSON"/>
    <property type="match status" value="1"/>
</dbReference>
<proteinExistence type="predicted"/>
<reference evidence="2" key="2">
    <citation type="submission" date="2022-01" db="EMBL/GenBank/DDBJ databases">
        <authorList>
            <person name="Yamashiro T."/>
            <person name="Shiraishi A."/>
            <person name="Satake H."/>
            <person name="Nakayama K."/>
        </authorList>
    </citation>
    <scope>NUCLEOTIDE SEQUENCE</scope>
</reference>
<evidence type="ECO:0000313" key="3">
    <source>
        <dbReference type="Proteomes" id="UP001151760"/>
    </source>
</evidence>
<dbReference type="CDD" id="cd09272">
    <property type="entry name" value="RNase_HI_RT_Ty1"/>
    <property type="match status" value="1"/>
</dbReference>
<name>A0ABQ5I5T8_9ASTR</name>
<evidence type="ECO:0000313" key="2">
    <source>
        <dbReference type="EMBL" id="GJT95443.1"/>
    </source>
</evidence>
<gene>
    <name evidence="2" type="ORF">Tco_1090961</name>
</gene>
<comment type="caution">
    <text evidence="2">The sequence shown here is derived from an EMBL/GenBank/DDBJ whole genome shotgun (WGS) entry which is preliminary data.</text>
</comment>
<accession>A0ABQ5I5T8</accession>
<keyword evidence="3" id="KW-1185">Reference proteome</keyword>
<dbReference type="SUPFAM" id="SSF56672">
    <property type="entry name" value="DNA/RNA polymerases"/>
    <property type="match status" value="1"/>
</dbReference>
<evidence type="ECO:0000259" key="1">
    <source>
        <dbReference type="Pfam" id="PF07727"/>
    </source>
</evidence>
<dbReference type="InterPro" id="IPR013103">
    <property type="entry name" value="RVT_2"/>
</dbReference>
<protein>
    <submittedName>
        <fullName evidence="2">Ribonuclease H-like domain-containing protein</fullName>
    </submittedName>
</protein>
<dbReference type="EMBL" id="BQNB010020388">
    <property type="protein sequence ID" value="GJT95443.1"/>
    <property type="molecule type" value="Genomic_DNA"/>
</dbReference>
<dbReference type="InterPro" id="IPR043502">
    <property type="entry name" value="DNA/RNA_pol_sf"/>
</dbReference>
<sequence length="319" mass="37025">MLVFLLLSQEEPKKITQALQDESWVEAMQEELLQFKLQNGYRQEEGVDYDEVFAPVARIEAIRLFLAFASFMGFSVYQMDVKSAFLYGNITEEVYVNQPPGYKVIKALYGLHQAPRAWYARLSTFLLKHGYRRGAIDKTLFIKRDKKDIMLVQVYVDDIIFGSTKTSMVKEFEELMQKEFTMSSMGELTFFLGLQVKQSTAGIFISQDKYVKDFLNKLDFRTIKPATTLIKPFTVDYVGDNHDRRSTSGGCQYLGRRLVSWQCKKQTIMAISSTEAEYVANSQLLWTTMLRGRTACIRLDFERRFDAILKGRLEFEEML</sequence>
<feature type="domain" description="Reverse transcriptase Ty1/copia-type" evidence="1">
    <location>
        <begin position="38"/>
        <end position="228"/>
    </location>
</feature>